<dbReference type="Pfam" id="PF00646">
    <property type="entry name" value="F-box"/>
    <property type="match status" value="1"/>
</dbReference>
<reference evidence="2 3" key="1">
    <citation type="submission" date="2024-02" db="EMBL/GenBank/DDBJ databases">
        <title>High-quality chromosome-scale genome assembly of Pensacola bahiagrass (Paspalum notatum Flugge var. saurae).</title>
        <authorList>
            <person name="Vega J.M."/>
            <person name="Podio M."/>
            <person name="Orjuela J."/>
            <person name="Siena L.A."/>
            <person name="Pessino S.C."/>
            <person name="Combes M.C."/>
            <person name="Mariac C."/>
            <person name="Albertini E."/>
            <person name="Pupilli F."/>
            <person name="Ortiz J.P.A."/>
            <person name="Leblanc O."/>
        </authorList>
    </citation>
    <scope>NUCLEOTIDE SEQUENCE [LARGE SCALE GENOMIC DNA]</scope>
    <source>
        <strain evidence="2">R1</strain>
        <tissue evidence="2">Leaf</tissue>
    </source>
</reference>
<dbReference type="InterPro" id="IPR055411">
    <property type="entry name" value="LRR_FXL15/At3g58940/PEG3-like"/>
</dbReference>
<dbReference type="CDD" id="cd22160">
    <property type="entry name" value="F-box_AtFBL13-like"/>
    <property type="match status" value="1"/>
</dbReference>
<keyword evidence="3" id="KW-1185">Reference proteome</keyword>
<dbReference type="AlphaFoldDB" id="A0AAQ3T9N6"/>
<evidence type="ECO:0000259" key="1">
    <source>
        <dbReference type="PROSITE" id="PS50181"/>
    </source>
</evidence>
<name>A0AAQ3T9N6_PASNO</name>
<dbReference type="PROSITE" id="PS50181">
    <property type="entry name" value="FBOX"/>
    <property type="match status" value="1"/>
</dbReference>
<sequence length="484" mass="53743">MASIIAEIFGSFPGHHHRTSATSLSSAVAATPTADGVDRISALPNDLLREIVSRLPVRDAARTAVLASRWRGLWRSTPLVLRDDDLFPASQDDSETARAAASARIGRVLADHPGHFAMVHLTRSAFASREAELAEWAGLLVDKGVRDLVLYDDIDPTAPVPRVRLPADILRCASLRRLFLGTWTFPDIAGAHVFPELKELGLCSTDTGDHDLDHMLACSPKLETLSIVFTVMPGCVRIRSKSLQCMLFLMSSAKEIAVLDAPRLQRLIMHEAWKHFGWDATIVVKIGRAPELSVLGYLVPAAHQLRIGNVVINAETRESPSSILPSVKILGLRVNFSVFKDVNMMPSFLRCFPNVETLHIQSAFAGEATGSHLAEFWLEARPIECLRCHTKKIVIHEFRGNQGEFEFLQFIANNRAEKMDSVLLLWNEEKHSSLSEDGVVEIKRRLDHTLMAARCIVLLQGPKAEKYFDVPRLSDLSVQDPFSM</sequence>
<feature type="domain" description="F-box" evidence="1">
    <location>
        <begin position="37"/>
        <end position="90"/>
    </location>
</feature>
<dbReference type="Pfam" id="PF24758">
    <property type="entry name" value="LRR_At5g56370"/>
    <property type="match status" value="1"/>
</dbReference>
<dbReference type="EMBL" id="CP144748">
    <property type="protein sequence ID" value="WVZ69839.1"/>
    <property type="molecule type" value="Genomic_DNA"/>
</dbReference>
<proteinExistence type="predicted"/>
<dbReference type="PANTHER" id="PTHR32141:SF153">
    <property type="entry name" value="OS06G0685200 PROTEIN"/>
    <property type="match status" value="1"/>
</dbReference>
<organism evidence="2 3">
    <name type="scientific">Paspalum notatum var. saurae</name>
    <dbReference type="NCBI Taxonomy" id="547442"/>
    <lineage>
        <taxon>Eukaryota</taxon>
        <taxon>Viridiplantae</taxon>
        <taxon>Streptophyta</taxon>
        <taxon>Embryophyta</taxon>
        <taxon>Tracheophyta</taxon>
        <taxon>Spermatophyta</taxon>
        <taxon>Magnoliopsida</taxon>
        <taxon>Liliopsida</taxon>
        <taxon>Poales</taxon>
        <taxon>Poaceae</taxon>
        <taxon>PACMAD clade</taxon>
        <taxon>Panicoideae</taxon>
        <taxon>Andropogonodae</taxon>
        <taxon>Paspaleae</taxon>
        <taxon>Paspalinae</taxon>
        <taxon>Paspalum</taxon>
    </lineage>
</organism>
<dbReference type="PANTHER" id="PTHR32141">
    <property type="match status" value="1"/>
</dbReference>
<evidence type="ECO:0000313" key="3">
    <source>
        <dbReference type="Proteomes" id="UP001341281"/>
    </source>
</evidence>
<dbReference type="InterPro" id="IPR053781">
    <property type="entry name" value="F-box_AtFBL13-like"/>
</dbReference>
<protein>
    <recommendedName>
        <fullName evidence="1">F-box domain-containing protein</fullName>
    </recommendedName>
</protein>
<dbReference type="InterPro" id="IPR055302">
    <property type="entry name" value="F-box_dom-containing"/>
</dbReference>
<dbReference type="SUPFAM" id="SSF52047">
    <property type="entry name" value="RNI-like"/>
    <property type="match status" value="1"/>
</dbReference>
<dbReference type="InterPro" id="IPR036047">
    <property type="entry name" value="F-box-like_dom_sf"/>
</dbReference>
<gene>
    <name evidence="2" type="ORF">U9M48_018565</name>
</gene>
<dbReference type="Proteomes" id="UP001341281">
    <property type="component" value="Chromosome 04"/>
</dbReference>
<dbReference type="SUPFAM" id="SSF81383">
    <property type="entry name" value="F-box domain"/>
    <property type="match status" value="1"/>
</dbReference>
<evidence type="ECO:0000313" key="2">
    <source>
        <dbReference type="EMBL" id="WVZ69839.1"/>
    </source>
</evidence>
<accession>A0AAQ3T9N6</accession>
<dbReference type="InterPro" id="IPR001810">
    <property type="entry name" value="F-box_dom"/>
</dbReference>